<dbReference type="Proteomes" id="UP000255355">
    <property type="component" value="Unassembled WGS sequence"/>
</dbReference>
<comment type="caution">
    <text evidence="2">The sequence shown here is derived from an EMBL/GenBank/DDBJ whole genome shotgun (WGS) entry which is preliminary data.</text>
</comment>
<feature type="compositionally biased region" description="Basic residues" evidence="1">
    <location>
        <begin position="21"/>
        <end position="30"/>
    </location>
</feature>
<accession>A0A370H9F0</accession>
<evidence type="ECO:0000313" key="3">
    <source>
        <dbReference type="Proteomes" id="UP000255355"/>
    </source>
</evidence>
<proteinExistence type="predicted"/>
<protein>
    <submittedName>
        <fullName evidence="2">Uncharacterized protein</fullName>
    </submittedName>
</protein>
<name>A0A370H9F0_9NOCA</name>
<gene>
    <name evidence="2" type="ORF">DFR68_103685</name>
</gene>
<feature type="region of interest" description="Disordered" evidence="1">
    <location>
        <begin position="1"/>
        <end position="55"/>
    </location>
</feature>
<feature type="compositionally biased region" description="Low complexity" evidence="1">
    <location>
        <begin position="1"/>
        <end position="15"/>
    </location>
</feature>
<dbReference type="AlphaFoldDB" id="A0A370H9F0"/>
<organism evidence="2 3">
    <name type="scientific">Nocardia mexicana</name>
    <dbReference type="NCBI Taxonomy" id="279262"/>
    <lineage>
        <taxon>Bacteria</taxon>
        <taxon>Bacillati</taxon>
        <taxon>Actinomycetota</taxon>
        <taxon>Actinomycetes</taxon>
        <taxon>Mycobacteriales</taxon>
        <taxon>Nocardiaceae</taxon>
        <taxon>Nocardia</taxon>
    </lineage>
</organism>
<sequence length="55" mass="6404">MAEFTTTRNLTTQFTIGPRGSHGRPVRNMSRRKEIHAGRIDRTPIHRPLRIPGRR</sequence>
<keyword evidence="3" id="KW-1185">Reference proteome</keyword>
<dbReference type="EMBL" id="QQAZ01000003">
    <property type="protein sequence ID" value="RDI53297.1"/>
    <property type="molecule type" value="Genomic_DNA"/>
</dbReference>
<dbReference type="STRING" id="1210089.GCA_001613165_00146"/>
<reference evidence="2 3" key="1">
    <citation type="submission" date="2018-07" db="EMBL/GenBank/DDBJ databases">
        <title>Genomic Encyclopedia of Type Strains, Phase IV (KMG-IV): sequencing the most valuable type-strain genomes for metagenomic binning, comparative biology and taxonomic classification.</title>
        <authorList>
            <person name="Goeker M."/>
        </authorList>
    </citation>
    <scope>NUCLEOTIDE SEQUENCE [LARGE SCALE GENOMIC DNA]</scope>
    <source>
        <strain evidence="2 3">DSM 44952</strain>
    </source>
</reference>
<feature type="compositionally biased region" description="Basic residues" evidence="1">
    <location>
        <begin position="45"/>
        <end position="55"/>
    </location>
</feature>
<evidence type="ECO:0000256" key="1">
    <source>
        <dbReference type="SAM" id="MobiDB-lite"/>
    </source>
</evidence>
<feature type="compositionally biased region" description="Basic and acidic residues" evidence="1">
    <location>
        <begin position="31"/>
        <end position="44"/>
    </location>
</feature>
<evidence type="ECO:0000313" key="2">
    <source>
        <dbReference type="EMBL" id="RDI53297.1"/>
    </source>
</evidence>